<accession>A0A3M2MBG0</accession>
<reference evidence="1 2" key="1">
    <citation type="submission" date="2018-10" db="EMBL/GenBank/DDBJ databases">
        <title>Isolation from soil.</title>
        <authorList>
            <person name="Hu J."/>
        </authorList>
    </citation>
    <scope>NUCLEOTIDE SEQUENCE [LARGE SCALE GENOMIC DNA]</scope>
    <source>
        <strain evidence="1 2">NEAU-Ht49</strain>
    </source>
</reference>
<evidence type="ECO:0000313" key="2">
    <source>
        <dbReference type="Proteomes" id="UP000282674"/>
    </source>
</evidence>
<dbReference type="AlphaFoldDB" id="A0A3M2MBG0"/>
<proteinExistence type="predicted"/>
<dbReference type="OrthoDB" id="5458416at2"/>
<comment type="caution">
    <text evidence="1">The sequence shown here is derived from an EMBL/GenBank/DDBJ whole genome shotgun (WGS) entry which is preliminary data.</text>
</comment>
<name>A0A3M2MBG0_9ACTN</name>
<dbReference type="SUPFAM" id="SSF55961">
    <property type="entry name" value="Bet v1-like"/>
    <property type="match status" value="1"/>
</dbReference>
<gene>
    <name evidence="1" type="ORF">EBO15_07180</name>
</gene>
<sequence length="145" mass="15825">MTEARVHLTGRFDVPLPPDEAFPLFTPLGERAWAEGWDPVFPDDASDDSAPGVVFTTSAHGHGTVWVVVERNIPASITYARTTPGDRAGTVTVELSEVDGGSRVQVTYDLTALRPEAMPALEHFAADYPSYLHSWQTSIESILKD</sequence>
<keyword evidence="2" id="KW-1185">Reference proteome</keyword>
<dbReference type="InterPro" id="IPR023393">
    <property type="entry name" value="START-like_dom_sf"/>
</dbReference>
<protein>
    <submittedName>
        <fullName evidence="1">SRPBCC family protein</fullName>
    </submittedName>
</protein>
<dbReference type="RefSeq" id="WP_122193521.1">
    <property type="nucleotide sequence ID" value="NZ_JBHSKC010000005.1"/>
</dbReference>
<evidence type="ECO:0000313" key="1">
    <source>
        <dbReference type="EMBL" id="RMI46340.1"/>
    </source>
</evidence>
<dbReference type="Pfam" id="PF10604">
    <property type="entry name" value="Polyketide_cyc2"/>
    <property type="match status" value="1"/>
</dbReference>
<organism evidence="1 2">
    <name type="scientific">Actinomadura harenae</name>
    <dbReference type="NCBI Taxonomy" id="2483351"/>
    <lineage>
        <taxon>Bacteria</taxon>
        <taxon>Bacillati</taxon>
        <taxon>Actinomycetota</taxon>
        <taxon>Actinomycetes</taxon>
        <taxon>Streptosporangiales</taxon>
        <taxon>Thermomonosporaceae</taxon>
        <taxon>Actinomadura</taxon>
    </lineage>
</organism>
<dbReference type="InterPro" id="IPR019587">
    <property type="entry name" value="Polyketide_cyclase/dehydratase"/>
</dbReference>
<dbReference type="EMBL" id="RFFG01000009">
    <property type="protein sequence ID" value="RMI46340.1"/>
    <property type="molecule type" value="Genomic_DNA"/>
</dbReference>
<dbReference type="Gene3D" id="3.30.530.20">
    <property type="match status" value="1"/>
</dbReference>
<dbReference type="Proteomes" id="UP000282674">
    <property type="component" value="Unassembled WGS sequence"/>
</dbReference>